<feature type="coiled-coil region" evidence="1">
    <location>
        <begin position="12"/>
        <end position="141"/>
    </location>
</feature>
<evidence type="ECO:0000256" key="2">
    <source>
        <dbReference type="SAM" id="MobiDB-lite"/>
    </source>
</evidence>
<accession>A0ABD2NL07</accession>
<protein>
    <submittedName>
        <fullName evidence="3">Uncharacterized protein</fullName>
    </submittedName>
</protein>
<feature type="compositionally biased region" description="Polar residues" evidence="2">
    <location>
        <begin position="174"/>
        <end position="191"/>
    </location>
</feature>
<comment type="caution">
    <text evidence="3">The sequence shown here is derived from an EMBL/GenBank/DDBJ whole genome shotgun (WGS) entry which is preliminary data.</text>
</comment>
<organism evidence="3 4">
    <name type="scientific">Cryptolaemus montrouzieri</name>
    <dbReference type="NCBI Taxonomy" id="559131"/>
    <lineage>
        <taxon>Eukaryota</taxon>
        <taxon>Metazoa</taxon>
        <taxon>Ecdysozoa</taxon>
        <taxon>Arthropoda</taxon>
        <taxon>Hexapoda</taxon>
        <taxon>Insecta</taxon>
        <taxon>Pterygota</taxon>
        <taxon>Neoptera</taxon>
        <taxon>Endopterygota</taxon>
        <taxon>Coleoptera</taxon>
        <taxon>Polyphaga</taxon>
        <taxon>Cucujiformia</taxon>
        <taxon>Coccinelloidea</taxon>
        <taxon>Coccinellidae</taxon>
        <taxon>Scymninae</taxon>
        <taxon>Scymnini</taxon>
        <taxon>Cryptolaemus</taxon>
    </lineage>
</organism>
<dbReference type="AlphaFoldDB" id="A0ABD2NL07"/>
<evidence type="ECO:0000313" key="3">
    <source>
        <dbReference type="EMBL" id="KAL3279396.1"/>
    </source>
</evidence>
<feature type="non-terminal residue" evidence="3">
    <location>
        <position position="1"/>
    </location>
</feature>
<dbReference type="Proteomes" id="UP001516400">
    <property type="component" value="Unassembled WGS sequence"/>
</dbReference>
<evidence type="ECO:0000313" key="4">
    <source>
        <dbReference type="Proteomes" id="UP001516400"/>
    </source>
</evidence>
<feature type="region of interest" description="Disordered" evidence="2">
    <location>
        <begin position="172"/>
        <end position="191"/>
    </location>
</feature>
<dbReference type="EMBL" id="JABFTP020000124">
    <property type="protein sequence ID" value="KAL3279396.1"/>
    <property type="molecule type" value="Genomic_DNA"/>
</dbReference>
<keyword evidence="4" id="KW-1185">Reference proteome</keyword>
<reference evidence="3 4" key="1">
    <citation type="journal article" date="2021" name="BMC Biol.">
        <title>Horizontally acquired antibacterial genes associated with adaptive radiation of ladybird beetles.</title>
        <authorList>
            <person name="Li H.S."/>
            <person name="Tang X.F."/>
            <person name="Huang Y.H."/>
            <person name="Xu Z.Y."/>
            <person name="Chen M.L."/>
            <person name="Du X.Y."/>
            <person name="Qiu B.Y."/>
            <person name="Chen P.T."/>
            <person name="Zhang W."/>
            <person name="Slipinski A."/>
            <person name="Escalona H.E."/>
            <person name="Waterhouse R.M."/>
            <person name="Zwick A."/>
            <person name="Pang H."/>
        </authorList>
    </citation>
    <scope>NUCLEOTIDE SEQUENCE [LARGE SCALE GENOMIC DNA]</scope>
    <source>
        <strain evidence="3">SYSU2018</strain>
    </source>
</reference>
<gene>
    <name evidence="3" type="ORF">HHI36_016906</name>
</gene>
<sequence length="247" mass="28518">NDELAQSLATIERENEIRVTLLNGEIEQLKEEILENTSAIKRLKRNSSHFETEVAEMEENYNLQMRENNKEVDVMKRRIIDLTNRNETVKEELKDTKELYSEEKQRTGSQGNIIAKLEEANSQLQERIVECTDRVLQQETETKNIREGITQLRLKAKTSIGNTSIRKTVKESSTESLGTQTEKANSVSNMSAQTVGITCEKQVDRMNNSTQTDQDKESTMELRLFEKLQTNLLRYVEESAEYHIPSK</sequence>
<proteinExistence type="predicted"/>
<keyword evidence="1" id="KW-0175">Coiled coil</keyword>
<evidence type="ECO:0000256" key="1">
    <source>
        <dbReference type="SAM" id="Coils"/>
    </source>
</evidence>
<name>A0ABD2NL07_9CUCU</name>